<dbReference type="SUPFAM" id="SSF53098">
    <property type="entry name" value="Ribonuclease H-like"/>
    <property type="match status" value="1"/>
</dbReference>
<comment type="caution">
    <text evidence="6">The sequence shown here is derived from an EMBL/GenBank/DDBJ whole genome shotgun (WGS) entry which is preliminary data.</text>
</comment>
<dbReference type="SMART" id="SM00479">
    <property type="entry name" value="EXOIII"/>
    <property type="match status" value="1"/>
</dbReference>
<reference evidence="6 7" key="1">
    <citation type="journal article" date="2015" name="Nature">
        <title>rRNA introns, odd ribosomes, and small enigmatic genomes across a large radiation of phyla.</title>
        <authorList>
            <person name="Brown C.T."/>
            <person name="Hug L.A."/>
            <person name="Thomas B.C."/>
            <person name="Sharon I."/>
            <person name="Castelle C.J."/>
            <person name="Singh A."/>
            <person name="Wilkins M.J."/>
            <person name="Williams K.H."/>
            <person name="Banfield J.F."/>
        </authorList>
    </citation>
    <scope>NUCLEOTIDE SEQUENCE [LARGE SCALE GENOMIC DNA]</scope>
</reference>
<dbReference type="Gene3D" id="3.30.420.10">
    <property type="entry name" value="Ribonuclease H-like superfamily/Ribonuclease H"/>
    <property type="match status" value="1"/>
</dbReference>
<name>A0A0G1D541_9BACT</name>
<evidence type="ECO:0000259" key="5">
    <source>
        <dbReference type="SMART" id="SM00479"/>
    </source>
</evidence>
<dbReference type="CDD" id="cd06135">
    <property type="entry name" value="Orn"/>
    <property type="match status" value="1"/>
</dbReference>
<accession>A0A0G1D541</accession>
<organism evidence="6 7">
    <name type="scientific">Candidatus Collierbacteria bacterium GW2011_GWC2_43_12</name>
    <dbReference type="NCBI Taxonomy" id="1618390"/>
    <lineage>
        <taxon>Bacteria</taxon>
        <taxon>Candidatus Collieribacteriota</taxon>
    </lineage>
</organism>
<evidence type="ECO:0000313" key="7">
    <source>
        <dbReference type="Proteomes" id="UP000033980"/>
    </source>
</evidence>
<dbReference type="InterPro" id="IPR013520">
    <property type="entry name" value="Ribonucl_H"/>
</dbReference>
<dbReference type="Pfam" id="PF00929">
    <property type="entry name" value="RNase_T"/>
    <property type="match status" value="1"/>
</dbReference>
<keyword evidence="3" id="KW-0378">Hydrolase</keyword>
<sequence length="185" mass="21551">MSSTIPQSPMVWLDLEFTDLDPNKGTIVEIATVITDGDLNILATGPDIVIHQSEDILRNMVKWNQEHFGESGLTEEIRLSMVGLSQAEEETISFLKKYCTPHTALLAGSSVYMDREFLRVYMPRLYDFVHYRIIDTNTLKELMHRWYPHIPDYPKMEPHRAKGDILESIDELKYYQSQIFKQRTP</sequence>
<protein>
    <submittedName>
        <fullName evidence="6">Oligoribonuclease</fullName>
    </submittedName>
</protein>
<dbReference type="InterPro" id="IPR036397">
    <property type="entry name" value="RNaseH_sf"/>
</dbReference>
<dbReference type="GO" id="GO:0003676">
    <property type="term" value="F:nucleic acid binding"/>
    <property type="evidence" value="ECO:0007669"/>
    <property type="project" value="InterPro"/>
</dbReference>
<dbReference type="Proteomes" id="UP000033980">
    <property type="component" value="Unassembled WGS sequence"/>
</dbReference>
<evidence type="ECO:0000256" key="1">
    <source>
        <dbReference type="ARBA" id="ARBA00009921"/>
    </source>
</evidence>
<feature type="domain" description="Exonuclease" evidence="5">
    <location>
        <begin position="9"/>
        <end position="181"/>
    </location>
</feature>
<evidence type="ECO:0000313" key="6">
    <source>
        <dbReference type="EMBL" id="KKS93020.1"/>
    </source>
</evidence>
<comment type="similarity">
    <text evidence="1">Belongs to the oligoribonuclease family.</text>
</comment>
<dbReference type="GO" id="GO:0000175">
    <property type="term" value="F:3'-5'-RNA exonuclease activity"/>
    <property type="evidence" value="ECO:0007669"/>
    <property type="project" value="InterPro"/>
</dbReference>
<dbReference type="PANTHER" id="PTHR11046:SF0">
    <property type="entry name" value="OLIGORIBONUCLEASE, MITOCHONDRIAL"/>
    <property type="match status" value="1"/>
</dbReference>
<dbReference type="InterPro" id="IPR022894">
    <property type="entry name" value="Oligoribonuclease"/>
</dbReference>
<dbReference type="NCBIfam" id="NF003765">
    <property type="entry name" value="PRK05359.1"/>
    <property type="match status" value="1"/>
</dbReference>
<gene>
    <name evidence="6" type="ORF">UV68_C0029G0007</name>
</gene>
<dbReference type="AlphaFoldDB" id="A0A0G1D541"/>
<dbReference type="PANTHER" id="PTHR11046">
    <property type="entry name" value="OLIGORIBONUCLEASE, MITOCHONDRIAL"/>
    <property type="match status" value="1"/>
</dbReference>
<evidence type="ECO:0000256" key="4">
    <source>
        <dbReference type="ARBA" id="ARBA00022839"/>
    </source>
</evidence>
<proteinExistence type="inferred from homology"/>
<keyword evidence="4" id="KW-0269">Exonuclease</keyword>
<evidence type="ECO:0000256" key="3">
    <source>
        <dbReference type="ARBA" id="ARBA00022801"/>
    </source>
</evidence>
<dbReference type="EMBL" id="LCFK01000029">
    <property type="protein sequence ID" value="KKS93020.1"/>
    <property type="molecule type" value="Genomic_DNA"/>
</dbReference>
<dbReference type="InterPro" id="IPR012337">
    <property type="entry name" value="RNaseH-like_sf"/>
</dbReference>
<evidence type="ECO:0000256" key="2">
    <source>
        <dbReference type="ARBA" id="ARBA00022722"/>
    </source>
</evidence>
<keyword evidence="2" id="KW-0540">Nuclease</keyword>